<feature type="region of interest" description="Disordered" evidence="1">
    <location>
        <begin position="1"/>
        <end position="74"/>
    </location>
</feature>
<dbReference type="EMBL" id="MN738954">
    <property type="protein sequence ID" value="QHT32902.1"/>
    <property type="molecule type" value="Genomic_DNA"/>
</dbReference>
<accession>A0A6C0EVX5</accession>
<sequence>MSSSARSNAAARNRRAGGADASPQNGSGQQRPNSFPGQQQQRPNSMQGQQQQQRPNSMQGQQQRPNSFPGEQQPRGIVVGQQNIPAKMTIGDAIGLITIRLGRVENAVADIQADMPSVDEEGNYVEHNPNPNALIIDESVFNSIVSRIETIETAPKQTPIVQTTFTSSPVYDNKFTQLTTQIDILKTEIGQVKDLMLQLQSFTMETNKKLATIAFNEEVKLQSIQQNNNIDASNFTPTDQMSNEGEYNILIEVVGGQNVVDMKELIQQELATTLLCEKDTNVNANEIMMSAM</sequence>
<name>A0A6C0EVX5_9ZZZZ</name>
<organism evidence="2">
    <name type="scientific">viral metagenome</name>
    <dbReference type="NCBI Taxonomy" id="1070528"/>
    <lineage>
        <taxon>unclassified sequences</taxon>
        <taxon>metagenomes</taxon>
        <taxon>organismal metagenomes</taxon>
    </lineage>
</organism>
<evidence type="ECO:0000313" key="2">
    <source>
        <dbReference type="EMBL" id="QHT32902.1"/>
    </source>
</evidence>
<reference evidence="2" key="1">
    <citation type="journal article" date="2020" name="Nature">
        <title>Giant virus diversity and host interactions through global metagenomics.</title>
        <authorList>
            <person name="Schulz F."/>
            <person name="Roux S."/>
            <person name="Paez-Espino D."/>
            <person name="Jungbluth S."/>
            <person name="Walsh D.A."/>
            <person name="Denef V.J."/>
            <person name="McMahon K.D."/>
            <person name="Konstantinidis K.T."/>
            <person name="Eloe-Fadrosh E.A."/>
            <person name="Kyrpides N.C."/>
            <person name="Woyke T."/>
        </authorList>
    </citation>
    <scope>NUCLEOTIDE SEQUENCE</scope>
    <source>
        <strain evidence="2">GVMAG-M-3300009161-30</strain>
    </source>
</reference>
<feature type="compositionally biased region" description="Low complexity" evidence="1">
    <location>
        <begin position="1"/>
        <end position="22"/>
    </location>
</feature>
<feature type="compositionally biased region" description="Polar residues" evidence="1">
    <location>
        <begin position="23"/>
        <end position="70"/>
    </location>
</feature>
<proteinExistence type="predicted"/>
<protein>
    <submittedName>
        <fullName evidence="2">Uncharacterized protein</fullName>
    </submittedName>
</protein>
<dbReference type="AlphaFoldDB" id="A0A6C0EVX5"/>
<evidence type="ECO:0000256" key="1">
    <source>
        <dbReference type="SAM" id="MobiDB-lite"/>
    </source>
</evidence>